<dbReference type="Gene3D" id="6.10.250.330">
    <property type="match status" value="1"/>
</dbReference>
<accession>A0ABV8PTP5</accession>
<dbReference type="Proteomes" id="UP001595906">
    <property type="component" value="Unassembled WGS sequence"/>
</dbReference>
<proteinExistence type="predicted"/>
<dbReference type="RefSeq" id="WP_379011718.1">
    <property type="nucleotide sequence ID" value="NZ_JBHSDC010000002.1"/>
</dbReference>
<dbReference type="EMBL" id="JBHSDC010000002">
    <property type="protein sequence ID" value="MFC4230513.1"/>
    <property type="molecule type" value="Genomic_DNA"/>
</dbReference>
<keyword evidence="2" id="KW-1185">Reference proteome</keyword>
<sequence>MEATITLHDDDFTLEFFHKLKAFVQGKQVLISVREEEETSNALQEDATEYLMQSKENHQQLLDAIHRIDNQSDLVTVNANDLL</sequence>
<evidence type="ECO:0000313" key="1">
    <source>
        <dbReference type="EMBL" id="MFC4230513.1"/>
    </source>
</evidence>
<evidence type="ECO:0008006" key="3">
    <source>
        <dbReference type="Google" id="ProtNLM"/>
    </source>
</evidence>
<reference evidence="2" key="1">
    <citation type="journal article" date="2019" name="Int. J. Syst. Evol. Microbiol.">
        <title>The Global Catalogue of Microorganisms (GCM) 10K type strain sequencing project: providing services to taxonomists for standard genome sequencing and annotation.</title>
        <authorList>
            <consortium name="The Broad Institute Genomics Platform"/>
            <consortium name="The Broad Institute Genome Sequencing Center for Infectious Disease"/>
            <person name="Wu L."/>
            <person name="Ma J."/>
        </authorList>
    </citation>
    <scope>NUCLEOTIDE SEQUENCE [LARGE SCALE GENOMIC DNA]</scope>
    <source>
        <strain evidence="2">CECT 8010</strain>
    </source>
</reference>
<gene>
    <name evidence="1" type="ORF">ACFOW1_01325</name>
</gene>
<evidence type="ECO:0000313" key="2">
    <source>
        <dbReference type="Proteomes" id="UP001595906"/>
    </source>
</evidence>
<organism evidence="1 2">
    <name type="scientific">Parasediminibacterium paludis</name>
    <dbReference type="NCBI Taxonomy" id="908966"/>
    <lineage>
        <taxon>Bacteria</taxon>
        <taxon>Pseudomonadati</taxon>
        <taxon>Bacteroidota</taxon>
        <taxon>Chitinophagia</taxon>
        <taxon>Chitinophagales</taxon>
        <taxon>Chitinophagaceae</taxon>
        <taxon>Parasediminibacterium</taxon>
    </lineage>
</organism>
<protein>
    <recommendedName>
        <fullName evidence="3">Antitoxin</fullName>
    </recommendedName>
</protein>
<comment type="caution">
    <text evidence="1">The sequence shown here is derived from an EMBL/GenBank/DDBJ whole genome shotgun (WGS) entry which is preliminary data.</text>
</comment>
<name>A0ABV8PTP5_9BACT</name>